<keyword evidence="1" id="KW-1133">Transmembrane helix</keyword>
<evidence type="ECO:0000313" key="2">
    <source>
        <dbReference type="EMBL" id="PVW13104.1"/>
    </source>
</evidence>
<feature type="transmembrane region" description="Helical" evidence="1">
    <location>
        <begin position="7"/>
        <end position="28"/>
    </location>
</feature>
<dbReference type="OrthoDB" id="799967at2"/>
<dbReference type="Proteomes" id="UP000245962">
    <property type="component" value="Unassembled WGS sequence"/>
</dbReference>
<keyword evidence="1" id="KW-0472">Membrane</keyword>
<dbReference type="RefSeq" id="WP_116695476.1">
    <property type="nucleotide sequence ID" value="NZ_QEHR01000011.1"/>
</dbReference>
<reference evidence="2 3" key="1">
    <citation type="submission" date="2018-04" db="EMBL/GenBank/DDBJ databases">
        <title>Marixanthomonas spongiae HN-E44 sp. nov., isolated from a marine sponge.</title>
        <authorList>
            <person name="Luo L."/>
            <person name="Zhuang L."/>
        </authorList>
    </citation>
    <scope>NUCLEOTIDE SEQUENCE [LARGE SCALE GENOMIC DNA]</scope>
    <source>
        <strain evidence="2 3">HN-E44</strain>
    </source>
</reference>
<accession>A0A2U0HW72</accession>
<keyword evidence="1" id="KW-0812">Transmembrane</keyword>
<protein>
    <submittedName>
        <fullName evidence="2">Uncharacterized protein</fullName>
    </submittedName>
</protein>
<sequence>MNPKKFLLPIILFLVGMVLITMGAAFKILHWDLCFIDANIFIAIGSVVEVVASIIAIVKLVLIYKK</sequence>
<feature type="transmembrane region" description="Helical" evidence="1">
    <location>
        <begin position="40"/>
        <end position="64"/>
    </location>
</feature>
<organism evidence="2 3">
    <name type="scientific">Marixanthomonas spongiae</name>
    <dbReference type="NCBI Taxonomy" id="2174845"/>
    <lineage>
        <taxon>Bacteria</taxon>
        <taxon>Pseudomonadati</taxon>
        <taxon>Bacteroidota</taxon>
        <taxon>Flavobacteriia</taxon>
        <taxon>Flavobacteriales</taxon>
        <taxon>Flavobacteriaceae</taxon>
        <taxon>Marixanthomonas</taxon>
    </lineage>
</organism>
<gene>
    <name evidence="2" type="ORF">DDV96_14395</name>
</gene>
<name>A0A2U0HW72_9FLAO</name>
<proteinExistence type="predicted"/>
<comment type="caution">
    <text evidence="2">The sequence shown here is derived from an EMBL/GenBank/DDBJ whole genome shotgun (WGS) entry which is preliminary data.</text>
</comment>
<dbReference type="AlphaFoldDB" id="A0A2U0HW72"/>
<keyword evidence="3" id="KW-1185">Reference proteome</keyword>
<evidence type="ECO:0000313" key="3">
    <source>
        <dbReference type="Proteomes" id="UP000245962"/>
    </source>
</evidence>
<evidence type="ECO:0000256" key="1">
    <source>
        <dbReference type="SAM" id="Phobius"/>
    </source>
</evidence>
<dbReference type="EMBL" id="QEHR01000011">
    <property type="protein sequence ID" value="PVW13104.1"/>
    <property type="molecule type" value="Genomic_DNA"/>
</dbReference>